<dbReference type="PANTHER" id="PTHR30055">
    <property type="entry name" value="HTH-TYPE TRANSCRIPTIONAL REGULATOR RUTR"/>
    <property type="match status" value="1"/>
</dbReference>
<feature type="domain" description="HTH tetR-type" evidence="6">
    <location>
        <begin position="33"/>
        <end position="93"/>
    </location>
</feature>
<evidence type="ECO:0000313" key="8">
    <source>
        <dbReference type="Proteomes" id="UP000002208"/>
    </source>
</evidence>
<sequence length="212" mass="23555">MMLTVSRSKSENALERRELRSQPAAQQRPYHHGQLREALLSAAFDLLQEQQAAHISLRQVAKHAGVSHAAPYHYFPDRRQLLLALAERCMEAFYQKQVEAFERAGPDPLHQLVAIGEAYIQFALQHTNAFHLIFDPSLCIPDQPSPVHQANQQLLRFTIERCMAQGSVPPNDPDLVAAGMWGTVHGLAQLILLGHLPAEAARPALQALNGLS</sequence>
<protein>
    <submittedName>
        <fullName evidence="7">Putative transcriptional regulator, TetR family</fullName>
    </submittedName>
</protein>
<dbReference type="Pfam" id="PF00440">
    <property type="entry name" value="TetR_N"/>
    <property type="match status" value="1"/>
</dbReference>
<evidence type="ECO:0000256" key="5">
    <source>
        <dbReference type="SAM" id="MobiDB-lite"/>
    </source>
</evidence>
<dbReference type="Pfam" id="PF13305">
    <property type="entry name" value="TetR_C_33"/>
    <property type="match status" value="1"/>
</dbReference>
<keyword evidence="7" id="KW-0614">Plasmid</keyword>
<dbReference type="InterPro" id="IPR009057">
    <property type="entry name" value="Homeodomain-like_sf"/>
</dbReference>
<dbReference type="HOGENOM" id="CLU_069356_40_0_0"/>
<dbReference type="PANTHER" id="PTHR30055:SF220">
    <property type="entry name" value="TETR-FAMILY REGULATORY PROTEIN"/>
    <property type="match status" value="1"/>
</dbReference>
<keyword evidence="3" id="KW-0804">Transcription</keyword>
<dbReference type="GO" id="GO:0003700">
    <property type="term" value="F:DNA-binding transcription factor activity"/>
    <property type="evidence" value="ECO:0007669"/>
    <property type="project" value="TreeGrafter"/>
</dbReference>
<evidence type="ECO:0000256" key="3">
    <source>
        <dbReference type="ARBA" id="ARBA00023163"/>
    </source>
</evidence>
<dbReference type="Gene3D" id="1.10.357.10">
    <property type="entry name" value="Tetracycline Repressor, domain 2"/>
    <property type="match status" value="1"/>
</dbReference>
<dbReference type="InterPro" id="IPR025996">
    <property type="entry name" value="MT1864/Rv1816-like_C"/>
</dbReference>
<keyword evidence="8" id="KW-1185">Reference proteome</keyword>
<proteinExistence type="predicted"/>
<dbReference type="GO" id="GO:0000976">
    <property type="term" value="F:transcription cis-regulatory region binding"/>
    <property type="evidence" value="ECO:0007669"/>
    <property type="project" value="TreeGrafter"/>
</dbReference>
<evidence type="ECO:0000313" key="7">
    <source>
        <dbReference type="EMBL" id="ACO48213.1"/>
    </source>
</evidence>
<dbReference type="Proteomes" id="UP000002208">
    <property type="component" value="Plasmid 3"/>
</dbReference>
<evidence type="ECO:0000256" key="4">
    <source>
        <dbReference type="PROSITE-ProRule" id="PRU00335"/>
    </source>
</evidence>
<evidence type="ECO:0000259" key="6">
    <source>
        <dbReference type="PROSITE" id="PS50977"/>
    </source>
</evidence>
<accession>C1D3Y4</accession>
<dbReference type="InterPro" id="IPR036271">
    <property type="entry name" value="Tet_transcr_reg_TetR-rel_C_sf"/>
</dbReference>
<dbReference type="KEGG" id="ddr:Deide_3p02481"/>
<gene>
    <name evidence="7" type="ordered locus">Deide_3p02481</name>
</gene>
<name>C1D3Y4_DEIDV</name>
<feature type="compositionally biased region" description="Basic and acidic residues" evidence="5">
    <location>
        <begin position="8"/>
        <end position="20"/>
    </location>
</feature>
<dbReference type="PRINTS" id="PR00455">
    <property type="entry name" value="HTHTETR"/>
</dbReference>
<dbReference type="InterPro" id="IPR050109">
    <property type="entry name" value="HTH-type_TetR-like_transc_reg"/>
</dbReference>
<reference evidence="7 8" key="1">
    <citation type="journal article" date="2009" name="PLoS Genet.">
        <title>Alliance of proteomics and genomics to unravel the specificities of Sahara bacterium Deinococcus deserti.</title>
        <authorList>
            <person name="de Groot A."/>
            <person name="Dulermo R."/>
            <person name="Ortet P."/>
            <person name="Blanchard L."/>
            <person name="Guerin P."/>
            <person name="Fernandez B."/>
            <person name="Vacherie B."/>
            <person name="Dossat C."/>
            <person name="Jolivet E."/>
            <person name="Siguier P."/>
            <person name="Chandler M."/>
            <person name="Barakat M."/>
            <person name="Dedieu A."/>
            <person name="Barbe V."/>
            <person name="Heulin T."/>
            <person name="Sommer S."/>
            <person name="Achouak W."/>
            <person name="Armengaud J."/>
        </authorList>
    </citation>
    <scope>NUCLEOTIDE SEQUENCE [LARGE SCALE GENOMIC DNA]</scope>
    <source>
        <strain evidence="8">DSM 17065 / CIP 109153 / LMG 22923 / VCD115</strain>
        <plasmid evidence="8">pDeide3</plasmid>
    </source>
</reference>
<evidence type="ECO:0000256" key="1">
    <source>
        <dbReference type="ARBA" id="ARBA00023015"/>
    </source>
</evidence>
<dbReference type="SUPFAM" id="SSF46689">
    <property type="entry name" value="Homeodomain-like"/>
    <property type="match status" value="1"/>
</dbReference>
<organism evidence="7 8">
    <name type="scientific">Deinococcus deserti (strain DSM 17065 / CIP 109153 / LMG 22923 / VCD115)</name>
    <dbReference type="NCBI Taxonomy" id="546414"/>
    <lineage>
        <taxon>Bacteria</taxon>
        <taxon>Thermotogati</taxon>
        <taxon>Deinococcota</taxon>
        <taxon>Deinococci</taxon>
        <taxon>Deinococcales</taxon>
        <taxon>Deinococcaceae</taxon>
        <taxon>Deinococcus</taxon>
    </lineage>
</organism>
<keyword evidence="1" id="KW-0805">Transcription regulation</keyword>
<feature type="DNA-binding region" description="H-T-H motif" evidence="4">
    <location>
        <begin position="56"/>
        <end position="75"/>
    </location>
</feature>
<dbReference type="RefSeq" id="WP_012695085.1">
    <property type="nucleotide sequence ID" value="NC_012528.1"/>
</dbReference>
<dbReference type="SUPFAM" id="SSF48498">
    <property type="entry name" value="Tetracyclin repressor-like, C-terminal domain"/>
    <property type="match status" value="1"/>
</dbReference>
<dbReference type="InterPro" id="IPR001647">
    <property type="entry name" value="HTH_TetR"/>
</dbReference>
<dbReference type="PROSITE" id="PS50977">
    <property type="entry name" value="HTH_TETR_2"/>
    <property type="match status" value="1"/>
</dbReference>
<keyword evidence="2 4" id="KW-0238">DNA-binding</keyword>
<evidence type="ECO:0000256" key="2">
    <source>
        <dbReference type="ARBA" id="ARBA00023125"/>
    </source>
</evidence>
<geneLocation type="plasmid" evidence="8">
    <name>pDeide3</name>
</geneLocation>
<dbReference type="AlphaFoldDB" id="C1D3Y4"/>
<feature type="region of interest" description="Disordered" evidence="5">
    <location>
        <begin position="1"/>
        <end position="30"/>
    </location>
</feature>
<dbReference type="EMBL" id="CP001117">
    <property type="protein sequence ID" value="ACO48213.1"/>
    <property type="molecule type" value="Genomic_DNA"/>
</dbReference>
<dbReference type="OrthoDB" id="9179041at2"/>